<dbReference type="PANTHER" id="PTHR28297:SF1">
    <property type="entry name" value="FUNGAL PROTEIN"/>
    <property type="match status" value="1"/>
</dbReference>
<feature type="transmembrane region" description="Helical" evidence="1">
    <location>
        <begin position="200"/>
        <end position="221"/>
    </location>
</feature>
<keyword evidence="1" id="KW-0472">Membrane</keyword>
<keyword evidence="1" id="KW-1133">Transmembrane helix</keyword>
<reference evidence="2" key="1">
    <citation type="journal article" date="2012" name="PLoS Genet.">
        <title>Comparative analysis of the genomes of two field isolates of the rice blast fungus Magnaporthe oryzae.</title>
        <authorList>
            <person name="Xue M."/>
            <person name="Yang J."/>
            <person name="Li Z."/>
            <person name="Hu S."/>
            <person name="Yao N."/>
            <person name="Dean R.A."/>
            <person name="Zhao W."/>
            <person name="Shen M."/>
            <person name="Zhang H."/>
            <person name="Li C."/>
            <person name="Liu L."/>
            <person name="Cao L."/>
            <person name="Xu X."/>
            <person name="Xing Y."/>
            <person name="Hsiang T."/>
            <person name="Zhang Z."/>
            <person name="Xu J.R."/>
            <person name="Peng Y.L."/>
        </authorList>
    </citation>
    <scope>NUCLEOTIDE SEQUENCE</scope>
    <source>
        <strain evidence="2">Y34</strain>
    </source>
</reference>
<dbReference type="AlphaFoldDB" id="A0AA97NYT7"/>
<keyword evidence="1" id="KW-0812">Transmembrane</keyword>
<accession>A0AA97NYT7</accession>
<dbReference type="EMBL" id="JH793541">
    <property type="protein sequence ID" value="ELQ38785.1"/>
    <property type="molecule type" value="Genomic_DNA"/>
</dbReference>
<dbReference type="Pfam" id="PF10445">
    <property type="entry name" value="DUF2456"/>
    <property type="match status" value="1"/>
</dbReference>
<feature type="transmembrane region" description="Helical" evidence="1">
    <location>
        <begin position="241"/>
        <end position="264"/>
    </location>
</feature>
<sequence>MEFHRTIAWHAAKTMALKTSRGQVPSCLCNIQRANPGRIQVYKSGKQANPPAWTGSDQWLPKQLGRLTTQRRPSSSRRTSKASPFCPKIQQDQAKRPMYANQDPDTSPIRVWQFPNTLAGDTAVTIIIQCLVTWFIESAILKGDLRGNKVEPLRLQALPRPESRLLRWLFLLDDDRAAAHCTGNGPKGFIAFVVAQALRALLLAVPSVLILWPPSIGALLSLGSTRYGNDPVFEPTWGPEIFKGVLGGVLGLLTTPLNAIFWLARAGWGETAAII</sequence>
<dbReference type="InterPro" id="IPR018852">
    <property type="entry name" value="DUF2456"/>
</dbReference>
<evidence type="ECO:0000256" key="1">
    <source>
        <dbReference type="SAM" id="Phobius"/>
    </source>
</evidence>
<organism evidence="2">
    <name type="scientific">Pyricularia oryzae (strain Y34)</name>
    <name type="common">Rice blast fungus</name>
    <name type="synonym">Magnaporthe oryzae</name>
    <dbReference type="NCBI Taxonomy" id="1143189"/>
    <lineage>
        <taxon>Eukaryota</taxon>
        <taxon>Fungi</taxon>
        <taxon>Dikarya</taxon>
        <taxon>Ascomycota</taxon>
        <taxon>Pezizomycotina</taxon>
        <taxon>Sordariomycetes</taxon>
        <taxon>Sordariomycetidae</taxon>
        <taxon>Magnaporthales</taxon>
        <taxon>Pyriculariaceae</taxon>
        <taxon>Pyricularia</taxon>
    </lineage>
</organism>
<dbReference type="Proteomes" id="UP000011086">
    <property type="component" value="Unassembled WGS sequence"/>
</dbReference>
<protein>
    <submittedName>
        <fullName evidence="2">Uncharacterized protein</fullName>
    </submittedName>
</protein>
<proteinExistence type="predicted"/>
<name>A0AA97NYT7_PYRO3</name>
<dbReference type="PANTHER" id="PTHR28297">
    <property type="entry name" value="FUNGAL PROTEIN"/>
    <property type="match status" value="1"/>
</dbReference>
<evidence type="ECO:0000313" key="2">
    <source>
        <dbReference type="EMBL" id="ELQ38785.1"/>
    </source>
</evidence>
<gene>
    <name evidence="2" type="ORF">OOU_Y34scaffold00528g77</name>
</gene>